<keyword evidence="3" id="KW-0687">Ribonucleoprotein</keyword>
<dbReference type="Gene3D" id="3.90.1030.10">
    <property type="entry name" value="Ribosomal protein L17"/>
    <property type="match status" value="1"/>
</dbReference>
<dbReference type="NCBIfam" id="TIGR00059">
    <property type="entry name" value="L17"/>
    <property type="match status" value="1"/>
</dbReference>
<dbReference type="EMBL" id="BARS01058378">
    <property type="protein sequence ID" value="GAG47922.1"/>
    <property type="molecule type" value="Genomic_DNA"/>
</dbReference>
<dbReference type="AlphaFoldDB" id="X0YLP4"/>
<dbReference type="InterPro" id="IPR047859">
    <property type="entry name" value="Ribosomal_bL17_CS"/>
</dbReference>
<dbReference type="InterPro" id="IPR000456">
    <property type="entry name" value="Ribosomal_bL17"/>
</dbReference>
<dbReference type="InterPro" id="IPR036373">
    <property type="entry name" value="Ribosomal_bL17_sf"/>
</dbReference>
<dbReference type="PANTHER" id="PTHR14413">
    <property type="entry name" value="RIBOSOMAL PROTEIN L17"/>
    <property type="match status" value="1"/>
</dbReference>
<dbReference type="GO" id="GO:0006412">
    <property type="term" value="P:translation"/>
    <property type="evidence" value="ECO:0007669"/>
    <property type="project" value="InterPro"/>
</dbReference>
<comment type="similarity">
    <text evidence="1">Belongs to the bacterial ribosomal protein bL17 family.</text>
</comment>
<accession>X0YLP4</accession>
<reference evidence="4" key="1">
    <citation type="journal article" date="2014" name="Front. Microbiol.">
        <title>High frequency of phylogenetically diverse reductive dehalogenase-homologous genes in deep subseafloor sedimentary metagenomes.</title>
        <authorList>
            <person name="Kawai M."/>
            <person name="Futagami T."/>
            <person name="Toyoda A."/>
            <person name="Takaki Y."/>
            <person name="Nishi S."/>
            <person name="Hori S."/>
            <person name="Arai W."/>
            <person name="Tsubouchi T."/>
            <person name="Morono Y."/>
            <person name="Uchiyama I."/>
            <person name="Ito T."/>
            <person name="Fujiyama A."/>
            <person name="Inagaki F."/>
            <person name="Takami H."/>
        </authorList>
    </citation>
    <scope>NUCLEOTIDE SEQUENCE</scope>
    <source>
        <strain evidence="4">Expedition CK06-06</strain>
    </source>
</reference>
<keyword evidence="2" id="KW-0689">Ribosomal protein</keyword>
<dbReference type="PROSITE" id="PS01167">
    <property type="entry name" value="RIBOSOMAL_L17"/>
    <property type="match status" value="1"/>
</dbReference>
<dbReference type="SUPFAM" id="SSF64263">
    <property type="entry name" value="Prokaryotic ribosomal protein L17"/>
    <property type="match status" value="1"/>
</dbReference>
<gene>
    <name evidence="4" type="ORF">S01H1_85163</name>
</gene>
<evidence type="ECO:0000256" key="1">
    <source>
        <dbReference type="ARBA" id="ARBA00008777"/>
    </source>
</evidence>
<organism evidence="4">
    <name type="scientific">marine sediment metagenome</name>
    <dbReference type="NCBI Taxonomy" id="412755"/>
    <lineage>
        <taxon>unclassified sequences</taxon>
        <taxon>metagenomes</taxon>
        <taxon>ecological metagenomes</taxon>
    </lineage>
</organism>
<dbReference type="GO" id="GO:0003735">
    <property type="term" value="F:structural constituent of ribosome"/>
    <property type="evidence" value="ECO:0007669"/>
    <property type="project" value="InterPro"/>
</dbReference>
<proteinExistence type="inferred from homology"/>
<evidence type="ECO:0008006" key="5">
    <source>
        <dbReference type="Google" id="ProtNLM"/>
    </source>
</evidence>
<protein>
    <recommendedName>
        <fullName evidence="5">50S ribosomal protein L17</fullName>
    </recommendedName>
</protein>
<dbReference type="GO" id="GO:0022625">
    <property type="term" value="C:cytosolic large ribosomal subunit"/>
    <property type="evidence" value="ECO:0007669"/>
    <property type="project" value="TreeGrafter"/>
</dbReference>
<evidence type="ECO:0000256" key="3">
    <source>
        <dbReference type="ARBA" id="ARBA00023274"/>
    </source>
</evidence>
<dbReference type="Pfam" id="PF01196">
    <property type="entry name" value="Ribosomal_L17"/>
    <property type="match status" value="1"/>
</dbReference>
<evidence type="ECO:0000256" key="2">
    <source>
        <dbReference type="ARBA" id="ARBA00022980"/>
    </source>
</evidence>
<comment type="caution">
    <text evidence="4">The sequence shown here is derived from an EMBL/GenBank/DDBJ whole genome shotgun (WGS) entry which is preliminary data.</text>
</comment>
<sequence>TDLVRYGKIVTTEAKAREVRSIAEKVITLGKDGTLHARRRALRIVSDKDVVKKIFDELGPRYASRPGGYTRMIKLGSRQGDGARMAQLELVVEEEEGEE</sequence>
<feature type="non-terminal residue" evidence="4">
    <location>
        <position position="1"/>
    </location>
</feature>
<evidence type="ECO:0000313" key="4">
    <source>
        <dbReference type="EMBL" id="GAG47922.1"/>
    </source>
</evidence>
<dbReference type="PANTHER" id="PTHR14413:SF16">
    <property type="entry name" value="LARGE RIBOSOMAL SUBUNIT PROTEIN BL17M"/>
    <property type="match status" value="1"/>
</dbReference>
<name>X0YLP4_9ZZZZ</name>